<dbReference type="Pfam" id="PF01590">
    <property type="entry name" value="GAF"/>
    <property type="match status" value="1"/>
</dbReference>
<comment type="caution">
    <text evidence="9">The sequence shown here is derived from an EMBL/GenBank/DDBJ whole genome shotgun (WGS) entry which is preliminary data.</text>
</comment>
<dbReference type="Gene3D" id="3.20.20.100">
    <property type="entry name" value="NADP-dependent oxidoreductase domain"/>
    <property type="match status" value="1"/>
</dbReference>
<comment type="similarity">
    <text evidence="1">Belongs to the aldo/keto reductase family.</text>
</comment>
<dbReference type="InterPro" id="IPR020471">
    <property type="entry name" value="AKR"/>
</dbReference>
<keyword evidence="4" id="KW-0521">NADP</keyword>
<evidence type="ECO:0000256" key="2">
    <source>
        <dbReference type="ARBA" id="ARBA00022679"/>
    </source>
</evidence>
<dbReference type="InterPro" id="IPR029016">
    <property type="entry name" value="GAF-like_dom_sf"/>
</dbReference>
<dbReference type="PRINTS" id="PR00069">
    <property type="entry name" value="ALDKETRDTASE"/>
</dbReference>
<dbReference type="InterPro" id="IPR001789">
    <property type="entry name" value="Sig_transdc_resp-reg_receiver"/>
</dbReference>
<dbReference type="CDD" id="cd19071">
    <property type="entry name" value="AKR_AKR1-5-like"/>
    <property type="match status" value="1"/>
</dbReference>
<accession>A0ABQ8UQU6</accession>
<dbReference type="InterPro" id="IPR003018">
    <property type="entry name" value="GAF"/>
</dbReference>
<keyword evidence="2" id="KW-0808">Transferase</keyword>
<dbReference type="PROSITE" id="PS00063">
    <property type="entry name" value="ALDOKETO_REDUCTASE_3"/>
    <property type="match status" value="1"/>
</dbReference>
<dbReference type="Gene3D" id="3.40.50.2300">
    <property type="match status" value="1"/>
</dbReference>
<dbReference type="PROSITE" id="PS00798">
    <property type="entry name" value="ALDOKETO_REDUCTASE_1"/>
    <property type="match status" value="1"/>
</dbReference>
<evidence type="ECO:0000313" key="9">
    <source>
        <dbReference type="EMBL" id="KAJ4461533.1"/>
    </source>
</evidence>
<dbReference type="SUPFAM" id="SSF52172">
    <property type="entry name" value="CheY-like"/>
    <property type="match status" value="1"/>
</dbReference>
<dbReference type="Gene3D" id="3.30.450.40">
    <property type="match status" value="1"/>
</dbReference>
<keyword evidence="3" id="KW-0418">Kinase</keyword>
<evidence type="ECO:0000256" key="3">
    <source>
        <dbReference type="ARBA" id="ARBA00022777"/>
    </source>
</evidence>
<dbReference type="InterPro" id="IPR018170">
    <property type="entry name" value="Aldo/ket_reductase_CS"/>
</dbReference>
<name>A0ABQ8UQU6_9EUKA</name>
<dbReference type="InterPro" id="IPR036812">
    <property type="entry name" value="NAD(P)_OxRdtase_dom_sf"/>
</dbReference>
<dbReference type="PANTHER" id="PTHR43827:SF3">
    <property type="entry name" value="NADP-DEPENDENT OXIDOREDUCTASE DOMAIN-CONTAINING PROTEIN"/>
    <property type="match status" value="1"/>
</dbReference>
<evidence type="ECO:0000256" key="6">
    <source>
        <dbReference type="PROSITE-ProRule" id="PRU00169"/>
    </source>
</evidence>
<evidence type="ECO:0000259" key="8">
    <source>
        <dbReference type="PROSITE" id="PS50110"/>
    </source>
</evidence>
<evidence type="ECO:0000256" key="4">
    <source>
        <dbReference type="ARBA" id="ARBA00022857"/>
    </source>
</evidence>
<dbReference type="InterPro" id="IPR023210">
    <property type="entry name" value="NADP_OxRdtase_dom"/>
</dbReference>
<protein>
    <submittedName>
        <fullName evidence="9">Prostaglandin F synthase</fullName>
    </submittedName>
</protein>
<sequence length="878" mass="95242">MAEASLTIRSRKTLNNGVQMPIFGLGTAGDTPCSAPYDARRLCIRAISEGYRLLDTAAMYGTETQVGQAVRDCGVSRDEIFVTTKLLPSDHGFQKALLAFEKSRQNLGISPDLYLGQFATIVTGQFHTFRDSPLAGCVRAFRAAALCVSPSCSPVSRSHHQHLNELLAHCEVPPAVNQFEVSPICYPRELIEFCQQRGIAVNAYCPLARCVLMNDPTCVEIARAHQKTVAQVLLRWSIQHGLVPIPKTSTFARIHENGDIFDFVLTREEMDRLDALNRDERGVFGVIAKGKPANAAKRKARRAMFKTASSSGTLLDSLNTRNIVDDLRNYGGSFENSLVFDGLLRRWQIIVDGLAQIYGNCISHIMRCDDVFLSSVRVSGGQLIMIPLEGSFCSRTVRTSRDEFYRHEEIETVIPDAEKDPEFCWCNSEAVRAGRLRSYIGAPLFYPDGSIFGTICVVSDRPGLERKGPGYLRFQRRLVQEDLDHLGREITMQMLNVPGMVQICSHCKMFNLRNHPHAPGWSSIEDVFSIIGRLTVTHTLCPRCLQHDPTGETSSPSTTPIPTSSSAPLLVVDDCPPIVMVVRAMASKYPMAECHVATNGQECLRLMEAREENLARTGQQLNRPVGDIDCILMDIHDGNEATAEVRKWETRFTRGGSLHLPDEASIPTCPPESPTAPATDPTPQPTLLSACSHDPTPALTIDRDPRSADPPTQDAPTPVLIEETPPQGGDAGRRPPVFIVAMTGDVDITPIDAQRRGFDGISRKPMRTKQLGALLREGSNTPRAGSSLSLSLSIPQEADSAQGGVDSPPATPVTLLTASFTPSSSVASSSAASSSPADVSVETPSPDLSSPGLATTSPPGTSKAAEEGCPPLGGLSIV</sequence>
<dbReference type="SUPFAM" id="SSF51430">
    <property type="entry name" value="NAD(P)-linked oxidoreductase"/>
    <property type="match status" value="1"/>
</dbReference>
<organism evidence="9 10">
    <name type="scientific">Paratrimastix pyriformis</name>
    <dbReference type="NCBI Taxonomy" id="342808"/>
    <lineage>
        <taxon>Eukaryota</taxon>
        <taxon>Metamonada</taxon>
        <taxon>Preaxostyla</taxon>
        <taxon>Paratrimastigidae</taxon>
        <taxon>Paratrimastix</taxon>
    </lineage>
</organism>
<keyword evidence="5" id="KW-0560">Oxidoreductase</keyword>
<feature type="compositionally biased region" description="Polar residues" evidence="7">
    <location>
        <begin position="842"/>
        <end position="860"/>
    </location>
</feature>
<keyword evidence="10" id="KW-1185">Reference proteome</keyword>
<gene>
    <name evidence="9" type="ORF">PAPYR_2122</name>
</gene>
<dbReference type="Pfam" id="PF00248">
    <property type="entry name" value="Aldo_ket_red"/>
    <property type="match status" value="1"/>
</dbReference>
<dbReference type="PANTHER" id="PTHR43827">
    <property type="entry name" value="2,5-DIKETO-D-GLUCONIC ACID REDUCTASE"/>
    <property type="match status" value="1"/>
</dbReference>
<feature type="compositionally biased region" description="Low complexity" evidence="7">
    <location>
        <begin position="820"/>
        <end position="840"/>
    </location>
</feature>
<evidence type="ECO:0000256" key="1">
    <source>
        <dbReference type="ARBA" id="ARBA00007905"/>
    </source>
</evidence>
<dbReference type="Proteomes" id="UP001141327">
    <property type="component" value="Unassembled WGS sequence"/>
</dbReference>
<evidence type="ECO:0000256" key="5">
    <source>
        <dbReference type="ARBA" id="ARBA00023002"/>
    </source>
</evidence>
<evidence type="ECO:0000313" key="10">
    <source>
        <dbReference type="Proteomes" id="UP001141327"/>
    </source>
</evidence>
<keyword evidence="6" id="KW-0597">Phosphoprotein</keyword>
<dbReference type="EMBL" id="JAPMOS010000007">
    <property type="protein sequence ID" value="KAJ4461533.1"/>
    <property type="molecule type" value="Genomic_DNA"/>
</dbReference>
<dbReference type="InterPro" id="IPR011006">
    <property type="entry name" value="CheY-like_superfamily"/>
</dbReference>
<dbReference type="SUPFAM" id="SSF55781">
    <property type="entry name" value="GAF domain-like"/>
    <property type="match status" value="1"/>
</dbReference>
<feature type="modified residue" description="4-aspartylphosphate" evidence="6">
    <location>
        <position position="634"/>
    </location>
</feature>
<feature type="compositionally biased region" description="Pro residues" evidence="7">
    <location>
        <begin position="668"/>
        <end position="684"/>
    </location>
</feature>
<feature type="region of interest" description="Disordered" evidence="7">
    <location>
        <begin position="656"/>
        <end position="735"/>
    </location>
</feature>
<feature type="domain" description="Response regulatory" evidence="8">
    <location>
        <begin position="568"/>
        <end position="779"/>
    </location>
</feature>
<proteinExistence type="inferred from homology"/>
<evidence type="ECO:0000256" key="7">
    <source>
        <dbReference type="SAM" id="MobiDB-lite"/>
    </source>
</evidence>
<reference evidence="9" key="1">
    <citation type="journal article" date="2022" name="bioRxiv">
        <title>Genomics of Preaxostyla Flagellates Illuminates Evolutionary Transitions and the Path Towards Mitochondrial Loss.</title>
        <authorList>
            <person name="Novak L.V.F."/>
            <person name="Treitli S.C."/>
            <person name="Pyrih J."/>
            <person name="Halakuc P."/>
            <person name="Pipaliya S.V."/>
            <person name="Vacek V."/>
            <person name="Brzon O."/>
            <person name="Soukal P."/>
            <person name="Eme L."/>
            <person name="Dacks J.B."/>
            <person name="Karnkowska A."/>
            <person name="Elias M."/>
            <person name="Hampl V."/>
        </authorList>
    </citation>
    <scope>NUCLEOTIDE SEQUENCE</scope>
    <source>
        <strain evidence="9">RCP-MX</strain>
    </source>
</reference>
<dbReference type="PROSITE" id="PS50110">
    <property type="entry name" value="RESPONSE_REGULATORY"/>
    <property type="match status" value="1"/>
</dbReference>
<feature type="region of interest" description="Disordered" evidence="7">
    <location>
        <begin position="820"/>
        <end position="878"/>
    </location>
</feature>